<reference evidence="1 2" key="1">
    <citation type="submission" date="2013-04" db="EMBL/GenBank/DDBJ databases">
        <title>Complete genome sequence of Corynebacterium humireducens DSM 45392(T), isolated from a wastewater-fed microbial fuel cell.</title>
        <authorList>
            <person name="Ruckert C."/>
            <person name="Albersmeier A."/>
            <person name="Kalinowski J."/>
        </authorList>
    </citation>
    <scope>NUCLEOTIDE SEQUENCE [LARGE SCALE GENOMIC DNA]</scope>
    <source>
        <strain evidence="2">MFC-5</strain>
    </source>
</reference>
<dbReference type="AlphaFoldDB" id="A0A0B5D9M0"/>
<dbReference type="Proteomes" id="UP000031524">
    <property type="component" value="Chromosome"/>
</dbReference>
<evidence type="ECO:0000313" key="1">
    <source>
        <dbReference type="EMBL" id="AJE33692.1"/>
    </source>
</evidence>
<sequence>MSFYPGRADYNNGVISVDQALNDPTIIEQRVAEIAGKNLIVDSVFAEGGEVTGGTVIYSKITEKHLFTENDVANRQPGDEYPVLYTARPEAQLARVQDFGGKFAVSDEARKRNNSIDFDNDTTRLANTIARKINRVAISTLDAVINAGENVQLVIDTPWHETLVDGATPTPPMDRPHYHIAGVFALAENLELGIEYKRLLVNPMTRANLRGIYGTGLKAMLDDYGLEMISSPYVASDKAFLVDPNNAGFVRYEEGLTVSTWRDEQHRQDWVQGYAVPVMGVTLPAAVATIHGIDA</sequence>
<proteinExistence type="predicted"/>
<evidence type="ECO:0000313" key="2">
    <source>
        <dbReference type="Proteomes" id="UP000031524"/>
    </source>
</evidence>
<dbReference type="HOGENOM" id="CLU_949347_0_0_11"/>
<dbReference type="InterPro" id="IPR049995">
    <property type="entry name" value="Capsid_mycobact-type"/>
</dbReference>
<protein>
    <recommendedName>
        <fullName evidence="3">Major capsid protein</fullName>
    </recommendedName>
</protein>
<dbReference type="EMBL" id="CP005286">
    <property type="protein sequence ID" value="AJE33692.1"/>
    <property type="molecule type" value="Genomic_DNA"/>
</dbReference>
<dbReference type="NCBIfam" id="NF042926">
    <property type="entry name" value="capsid_Caudo_1"/>
    <property type="match status" value="1"/>
</dbReference>
<keyword evidence="2" id="KW-1185">Reference proteome</keyword>
<dbReference type="RefSeq" id="WP_040086328.1">
    <property type="nucleotide sequence ID" value="NZ_BCSU01000009.1"/>
</dbReference>
<organism evidence="1 2">
    <name type="scientific">Corynebacterium humireducens NBRC 106098 = DSM 45392</name>
    <dbReference type="NCBI Taxonomy" id="1223515"/>
    <lineage>
        <taxon>Bacteria</taxon>
        <taxon>Bacillati</taxon>
        <taxon>Actinomycetota</taxon>
        <taxon>Actinomycetes</taxon>
        <taxon>Mycobacteriales</taxon>
        <taxon>Corynebacteriaceae</taxon>
        <taxon>Corynebacterium</taxon>
    </lineage>
</organism>
<accession>A0A0B5D9M0</accession>
<dbReference type="STRING" id="1223515.B842_09215"/>
<dbReference type="KEGG" id="chm:B842_09215"/>
<dbReference type="Pfam" id="PF25209">
    <property type="entry name" value="Phage_capsid_4"/>
    <property type="match status" value="1"/>
</dbReference>
<name>A0A0B5D9M0_9CORY</name>
<gene>
    <name evidence="1" type="ORF">B842_09215</name>
</gene>
<evidence type="ECO:0008006" key="3">
    <source>
        <dbReference type="Google" id="ProtNLM"/>
    </source>
</evidence>
<dbReference type="OrthoDB" id="4367863at2"/>